<organism evidence="1 2">
    <name type="scientific">Fusarium equiseti</name>
    <name type="common">Fusarium scirpi</name>
    <dbReference type="NCBI Taxonomy" id="61235"/>
    <lineage>
        <taxon>Eukaryota</taxon>
        <taxon>Fungi</taxon>
        <taxon>Dikarya</taxon>
        <taxon>Ascomycota</taxon>
        <taxon>Pezizomycotina</taxon>
        <taxon>Sordariomycetes</taxon>
        <taxon>Hypocreomycetidae</taxon>
        <taxon>Hypocreales</taxon>
        <taxon>Nectriaceae</taxon>
        <taxon>Fusarium</taxon>
        <taxon>Fusarium incarnatum-equiseti species complex</taxon>
    </lineage>
</organism>
<dbReference type="EMBL" id="JAOQBH010000003">
    <property type="protein sequence ID" value="KAJ4138550.1"/>
    <property type="molecule type" value="Genomic_DNA"/>
</dbReference>
<dbReference type="Proteomes" id="UP001152024">
    <property type="component" value="Unassembled WGS sequence"/>
</dbReference>
<name>A0ABQ8RNA5_FUSEQ</name>
<protein>
    <submittedName>
        <fullName evidence="1">Uncharacterized protein</fullName>
    </submittedName>
</protein>
<reference evidence="1" key="1">
    <citation type="submission" date="2022-09" db="EMBL/GenBank/DDBJ databases">
        <title>Fusarium specimens isolated from Avocado Roots.</title>
        <authorList>
            <person name="Stajich J."/>
            <person name="Roper C."/>
            <person name="Heimlech-Rivalta G."/>
        </authorList>
    </citation>
    <scope>NUCLEOTIDE SEQUENCE</scope>
    <source>
        <strain evidence="1">CF00095</strain>
    </source>
</reference>
<comment type="caution">
    <text evidence="1">The sequence shown here is derived from an EMBL/GenBank/DDBJ whole genome shotgun (WGS) entry which is preliminary data.</text>
</comment>
<accession>A0ABQ8RNA5</accession>
<proteinExistence type="predicted"/>
<sequence length="120" mass="13139">MEPETGYLLSEGVRQCVAFDVTNYLIRILGCPAIMLPQHEYVTCDPVGADGDELRCGVAELKCVLSGVGSGRLCERTGTKWTQIQALPWLPGRYFVGFVAPTSTANADYNFGFVIKEETD</sequence>
<evidence type="ECO:0000313" key="2">
    <source>
        <dbReference type="Proteomes" id="UP001152024"/>
    </source>
</evidence>
<evidence type="ECO:0000313" key="1">
    <source>
        <dbReference type="EMBL" id="KAJ4138550.1"/>
    </source>
</evidence>
<keyword evidence="2" id="KW-1185">Reference proteome</keyword>
<gene>
    <name evidence="1" type="ORF">NW768_002393</name>
</gene>